<dbReference type="SUPFAM" id="SSF56349">
    <property type="entry name" value="DNA breaking-rejoining enzymes"/>
    <property type="match status" value="1"/>
</dbReference>
<evidence type="ECO:0000256" key="1">
    <source>
        <dbReference type="ARBA" id="ARBA00022908"/>
    </source>
</evidence>
<proteinExistence type="predicted"/>
<dbReference type="RefSeq" id="WP_214212605.1">
    <property type="nucleotide sequence ID" value="NZ_JABBFO010000003.1"/>
</dbReference>
<evidence type="ECO:0000313" key="7">
    <source>
        <dbReference type="Proteomes" id="UP000786875"/>
    </source>
</evidence>
<accession>A0ABS5T351</accession>
<keyword evidence="1" id="KW-0229">DNA integration</keyword>
<evidence type="ECO:0000256" key="4">
    <source>
        <dbReference type="PROSITE-ProRule" id="PRU01248"/>
    </source>
</evidence>
<dbReference type="PROSITE" id="PS51900">
    <property type="entry name" value="CB"/>
    <property type="match status" value="1"/>
</dbReference>
<keyword evidence="7" id="KW-1185">Reference proteome</keyword>
<organism evidence="6 7">
    <name type="scientific">Rosenbergiella australiborealis</name>
    <dbReference type="NCBI Taxonomy" id="1544696"/>
    <lineage>
        <taxon>Bacteria</taxon>
        <taxon>Pseudomonadati</taxon>
        <taxon>Pseudomonadota</taxon>
        <taxon>Gammaproteobacteria</taxon>
        <taxon>Enterobacterales</taxon>
        <taxon>Erwiniaceae</taxon>
        <taxon>Rosenbergiella</taxon>
    </lineage>
</organism>
<feature type="domain" description="Core-binding (CB)" evidence="5">
    <location>
        <begin position="79"/>
        <end position="161"/>
    </location>
</feature>
<dbReference type="Gene3D" id="3.30.160.60">
    <property type="entry name" value="Classic Zinc Finger"/>
    <property type="match status" value="1"/>
</dbReference>
<keyword evidence="3" id="KW-0233">DNA recombination</keyword>
<protein>
    <submittedName>
        <fullName evidence="6">Recombinase</fullName>
    </submittedName>
</protein>
<evidence type="ECO:0000313" key="6">
    <source>
        <dbReference type="EMBL" id="MBT0726785.1"/>
    </source>
</evidence>
<comment type="caution">
    <text evidence="6">The sequence shown here is derived from an EMBL/GenBank/DDBJ whole genome shotgun (WGS) entry which is preliminary data.</text>
</comment>
<dbReference type="InterPro" id="IPR011010">
    <property type="entry name" value="DNA_brk_join_enz"/>
</dbReference>
<gene>
    <name evidence="6" type="ORF">HGT73_05210</name>
</gene>
<name>A0ABS5T351_9GAMM</name>
<evidence type="ECO:0000256" key="2">
    <source>
        <dbReference type="ARBA" id="ARBA00023125"/>
    </source>
</evidence>
<evidence type="ECO:0000259" key="5">
    <source>
        <dbReference type="PROSITE" id="PS51900"/>
    </source>
</evidence>
<keyword evidence="2 4" id="KW-0238">DNA-binding</keyword>
<sequence length="400" mass="45588">MLGRPRKRENRHLPDHLFFDASANVYRFTLITGKRKSLGSDRALAIAIAREYNNRMRPDTTPSLDSLIRESGGENGEAKPFSVYAEKLLDRAIVDEKPSSDTVAVWKNDIVRVKDFFSDIYACDIQLEHVNAFIAKYHETSSANVQNRKVSFLKKLFSYAVDESLMIDNPAEKKKMRRVDKKTRRRLSLNDYRKIHDSAPLWLKTAMDLALQTSHARLEVSRIKYSIKKPAQGVCGCVWLDSPENDLYGTLYIHRQKVQHKEASHVAIPIGPALKAIIESSRDNVASPYVVHRIPLKRSNPMSQEVGHPTQVAPDYISRSFSKLRDQVGVASALPEDQRPTFHEIRALSAFLFNQQGIDPQARMAHSDAKSTRVYTENHIEWVCVPHGEIDFYHILSVLN</sequence>
<dbReference type="EMBL" id="JABBFO010000003">
    <property type="protein sequence ID" value="MBT0726785.1"/>
    <property type="molecule type" value="Genomic_DNA"/>
</dbReference>
<dbReference type="Gene3D" id="1.10.443.10">
    <property type="entry name" value="Intergrase catalytic core"/>
    <property type="match status" value="1"/>
</dbReference>
<dbReference type="Proteomes" id="UP000786875">
    <property type="component" value="Unassembled WGS sequence"/>
</dbReference>
<evidence type="ECO:0000256" key="3">
    <source>
        <dbReference type="ARBA" id="ARBA00023172"/>
    </source>
</evidence>
<dbReference type="Gene3D" id="1.10.150.130">
    <property type="match status" value="1"/>
</dbReference>
<dbReference type="InterPro" id="IPR044068">
    <property type="entry name" value="CB"/>
</dbReference>
<reference evidence="6 7" key="1">
    <citation type="submission" date="2020-04" db="EMBL/GenBank/DDBJ databases">
        <title>Genome sequencing of Rosenbergiella species.</title>
        <authorList>
            <person name="Alvarez-Perez S."/>
            <person name="Lievens B."/>
        </authorList>
    </citation>
    <scope>NUCLEOTIDE SEQUENCE [LARGE SCALE GENOMIC DNA]</scope>
    <source>
        <strain evidence="6 7">CdVSA20.1</strain>
    </source>
</reference>
<dbReference type="InterPro" id="IPR010998">
    <property type="entry name" value="Integrase_recombinase_N"/>
</dbReference>
<dbReference type="InterPro" id="IPR013762">
    <property type="entry name" value="Integrase-like_cat_sf"/>
</dbReference>